<evidence type="ECO:0000256" key="12">
    <source>
        <dbReference type="SAM" id="MobiDB-lite"/>
    </source>
</evidence>
<comment type="similarity">
    <text evidence="2">Belongs to the beta-class carbonic anhydrase family.</text>
</comment>
<feature type="region of interest" description="Disordered" evidence="12">
    <location>
        <begin position="697"/>
        <end position="726"/>
    </location>
</feature>
<dbReference type="InterPro" id="IPR001765">
    <property type="entry name" value="Carbonic_anhydrase"/>
</dbReference>
<dbReference type="InterPro" id="IPR011547">
    <property type="entry name" value="SLC26A/SulP_dom"/>
</dbReference>
<proteinExistence type="inferred from homology"/>
<evidence type="ECO:0000313" key="16">
    <source>
        <dbReference type="Proteomes" id="UP000249341"/>
    </source>
</evidence>
<keyword evidence="16" id="KW-1185">Reference proteome</keyword>
<dbReference type="AlphaFoldDB" id="A0A327ZCS6"/>
<dbReference type="Proteomes" id="UP000249341">
    <property type="component" value="Unassembled WGS sequence"/>
</dbReference>
<feature type="transmembrane region" description="Helical" evidence="13">
    <location>
        <begin position="362"/>
        <end position="391"/>
    </location>
</feature>
<gene>
    <name evidence="15" type="ORF">B0I29_105143</name>
</gene>
<evidence type="ECO:0000256" key="11">
    <source>
        <dbReference type="PIRSR" id="PIRSR601765-1"/>
    </source>
</evidence>
<dbReference type="Pfam" id="PF00916">
    <property type="entry name" value="Sulfate_transp"/>
    <property type="match status" value="1"/>
</dbReference>
<organism evidence="15 16">
    <name type="scientific">Actinoplanes lutulentus</name>
    <dbReference type="NCBI Taxonomy" id="1287878"/>
    <lineage>
        <taxon>Bacteria</taxon>
        <taxon>Bacillati</taxon>
        <taxon>Actinomycetota</taxon>
        <taxon>Actinomycetes</taxon>
        <taxon>Micromonosporales</taxon>
        <taxon>Micromonosporaceae</taxon>
        <taxon>Actinoplanes</taxon>
    </lineage>
</organism>
<feature type="transmembrane region" description="Helical" evidence="13">
    <location>
        <begin position="331"/>
        <end position="350"/>
    </location>
</feature>
<dbReference type="SUPFAM" id="SSF53056">
    <property type="entry name" value="beta-carbonic anhydrase, cab"/>
    <property type="match status" value="1"/>
</dbReference>
<feature type="transmembrane region" description="Helical" evidence="13">
    <location>
        <begin position="37"/>
        <end position="59"/>
    </location>
</feature>
<keyword evidence="6 13" id="KW-1133">Transmembrane helix</keyword>
<dbReference type="InterPro" id="IPR036874">
    <property type="entry name" value="Carbonic_anhydrase_sf"/>
</dbReference>
<dbReference type="RefSeq" id="WP_245972503.1">
    <property type="nucleotide sequence ID" value="NZ_JACHWI010000002.1"/>
</dbReference>
<keyword evidence="8" id="KW-0456">Lyase</keyword>
<feature type="transmembrane region" description="Helical" evidence="13">
    <location>
        <begin position="155"/>
        <end position="175"/>
    </location>
</feature>
<dbReference type="InterPro" id="IPR015892">
    <property type="entry name" value="Carbonic_anhydrase_CS"/>
</dbReference>
<comment type="subcellular location">
    <subcellularLocation>
        <location evidence="1">Membrane</location>
        <topology evidence="1">Multi-pass membrane protein</topology>
    </subcellularLocation>
</comment>
<evidence type="ECO:0000256" key="10">
    <source>
        <dbReference type="ARBA" id="ARBA00048348"/>
    </source>
</evidence>
<dbReference type="Gene3D" id="3.40.1050.10">
    <property type="entry name" value="Carbonic anhydrase"/>
    <property type="match status" value="1"/>
</dbReference>
<feature type="binding site" evidence="11">
    <location>
        <position position="551"/>
    </location>
    <ligand>
        <name>Zn(2+)</name>
        <dbReference type="ChEBI" id="CHEBI:29105"/>
    </ligand>
</feature>
<dbReference type="EC" id="4.2.1.1" evidence="3"/>
<evidence type="ECO:0000256" key="8">
    <source>
        <dbReference type="ARBA" id="ARBA00023239"/>
    </source>
</evidence>
<feature type="binding site" evidence="11">
    <location>
        <position position="611"/>
    </location>
    <ligand>
        <name>Zn(2+)</name>
        <dbReference type="ChEBI" id="CHEBI:29105"/>
    </ligand>
</feature>
<evidence type="ECO:0000259" key="14">
    <source>
        <dbReference type="Pfam" id="PF00916"/>
    </source>
</evidence>
<sequence length="726" mass="75561">MSDLTQLLRRDLPASIVVFLIAIPLSLGIAAASGAPLLAGLVAAVVGGIVAGALGGAPLQVSGPAAGLTVIVAGAVADFGFAGTAAIVAVAGLIQILLGTSRMGRAALALSPAVVHGMLAGIGLVIAVSQIHVLLGGSPQSSAWQNLRDLPAQIATHHGVAALLGGLTVAILIIWPRVVKISLLPAALVAVVSMTALAAAIGADVERVNLPDEPLANLIRPAWPDAPLREIAVAAITIALVASVESLLSAVAVDRMHDGPRASLNRELVGQGAANTISGLLGGLPVTGVIVRSSTNVAAGARTRASAIMHGLWIAAFVLLFAGLLETIPMAVLAAVLIVVGLRLVSLAQIKTYARHRELPTYLVTALGVVFTDLLTGVALGMITAAVMILWRLTRCEIRRVQQADGEWLVTITGTLAFVESARLIRELGALPKAAKVDVELHLDYLDHGAFETIRDWQESYERSGGRVRIREVHDSWFSQATSGRLGGGKRTPRLVGSWSRWQGMDHQRRDAMAAGIAEFERSVAPMVRPHLADLARDGQSPEQLFITCADSRLVPNLITASGPGDLFCVRNVGNIVPRHGAADSSAGAAIEYAVDVLGVSTITVCGHSGCGAVRALMSDAAGKGSALGDWLALSGVRFTDSSDEEQCCTDNVMQQLANLRTYPTVRAAEAAGRLRLTGLFFDLAEARMYEVDPDLGARPMAVRPPSTQSGSPENSEDDRLTGAAA</sequence>
<evidence type="ECO:0000256" key="13">
    <source>
        <dbReference type="SAM" id="Phobius"/>
    </source>
</evidence>
<keyword evidence="5 11" id="KW-0862">Zinc</keyword>
<comment type="caution">
    <text evidence="15">The sequence shown here is derived from an EMBL/GenBank/DDBJ whole genome shotgun (WGS) entry which is preliminary data.</text>
</comment>
<evidence type="ECO:0000256" key="7">
    <source>
        <dbReference type="ARBA" id="ARBA00023136"/>
    </source>
</evidence>
<feature type="transmembrane region" description="Helical" evidence="13">
    <location>
        <begin position="231"/>
        <end position="253"/>
    </location>
</feature>
<feature type="transmembrane region" description="Helical" evidence="13">
    <location>
        <begin position="12"/>
        <end position="30"/>
    </location>
</feature>
<evidence type="ECO:0000256" key="4">
    <source>
        <dbReference type="ARBA" id="ARBA00022692"/>
    </source>
</evidence>
<dbReference type="Pfam" id="PF00484">
    <property type="entry name" value="Pro_CA"/>
    <property type="match status" value="1"/>
</dbReference>
<name>A0A327ZCS6_9ACTN</name>
<comment type="catalytic activity">
    <reaction evidence="10">
        <text>hydrogencarbonate + H(+) = CO2 + H2O</text>
        <dbReference type="Rhea" id="RHEA:10748"/>
        <dbReference type="ChEBI" id="CHEBI:15377"/>
        <dbReference type="ChEBI" id="CHEBI:15378"/>
        <dbReference type="ChEBI" id="CHEBI:16526"/>
        <dbReference type="ChEBI" id="CHEBI:17544"/>
        <dbReference type="EC" id="4.2.1.1"/>
    </reaction>
</comment>
<feature type="transmembrane region" description="Helical" evidence="13">
    <location>
        <begin position="182"/>
        <end position="203"/>
    </location>
</feature>
<evidence type="ECO:0000256" key="1">
    <source>
        <dbReference type="ARBA" id="ARBA00004141"/>
    </source>
</evidence>
<dbReference type="PROSITE" id="PS00704">
    <property type="entry name" value="PROK_CO2_ANHYDRASE_1"/>
    <property type="match status" value="1"/>
</dbReference>
<dbReference type="GO" id="GO:0055085">
    <property type="term" value="P:transmembrane transport"/>
    <property type="evidence" value="ECO:0007669"/>
    <property type="project" value="InterPro"/>
</dbReference>
<dbReference type="PANTHER" id="PTHR11814">
    <property type="entry name" value="SULFATE TRANSPORTER"/>
    <property type="match status" value="1"/>
</dbReference>
<reference evidence="15 16" key="1">
    <citation type="submission" date="2018-06" db="EMBL/GenBank/DDBJ databases">
        <title>Genomic Encyclopedia of Type Strains, Phase III (KMG-III): the genomes of soil and plant-associated and newly described type strains.</title>
        <authorList>
            <person name="Whitman W."/>
        </authorList>
    </citation>
    <scope>NUCLEOTIDE SEQUENCE [LARGE SCALE GENOMIC DNA]</scope>
    <source>
        <strain evidence="15 16">CGMCC 4.7090</strain>
    </source>
</reference>
<feature type="binding site" evidence="11">
    <location>
        <position position="549"/>
    </location>
    <ligand>
        <name>Zn(2+)</name>
        <dbReference type="ChEBI" id="CHEBI:29105"/>
    </ligand>
</feature>
<dbReference type="GO" id="GO:0015976">
    <property type="term" value="P:carbon utilization"/>
    <property type="evidence" value="ECO:0007669"/>
    <property type="project" value="InterPro"/>
</dbReference>
<dbReference type="SMART" id="SM00947">
    <property type="entry name" value="Pro_CA"/>
    <property type="match status" value="1"/>
</dbReference>
<dbReference type="GO" id="GO:0008270">
    <property type="term" value="F:zinc ion binding"/>
    <property type="evidence" value="ECO:0007669"/>
    <property type="project" value="InterPro"/>
</dbReference>
<feature type="transmembrane region" description="Helical" evidence="13">
    <location>
        <begin position="65"/>
        <end position="94"/>
    </location>
</feature>
<evidence type="ECO:0000256" key="5">
    <source>
        <dbReference type="ARBA" id="ARBA00022833"/>
    </source>
</evidence>
<keyword evidence="4 13" id="KW-0812">Transmembrane</keyword>
<keyword evidence="11" id="KW-0479">Metal-binding</keyword>
<evidence type="ECO:0000256" key="6">
    <source>
        <dbReference type="ARBA" id="ARBA00022989"/>
    </source>
</evidence>
<comment type="cofactor">
    <cofactor evidence="11">
        <name>Zn(2+)</name>
        <dbReference type="ChEBI" id="CHEBI:29105"/>
    </cofactor>
    <text evidence="11">Binds 1 zinc ion per subunit.</text>
</comment>
<feature type="binding site" evidence="11">
    <location>
        <position position="608"/>
    </location>
    <ligand>
        <name>Zn(2+)</name>
        <dbReference type="ChEBI" id="CHEBI:29105"/>
    </ligand>
</feature>
<dbReference type="GO" id="GO:0016020">
    <property type="term" value="C:membrane"/>
    <property type="evidence" value="ECO:0007669"/>
    <property type="project" value="UniProtKB-SubCell"/>
</dbReference>
<evidence type="ECO:0000256" key="9">
    <source>
        <dbReference type="ARBA" id="ARBA00024993"/>
    </source>
</evidence>
<dbReference type="InterPro" id="IPR001902">
    <property type="entry name" value="SLC26A/SulP_fam"/>
</dbReference>
<dbReference type="GO" id="GO:0004089">
    <property type="term" value="F:carbonate dehydratase activity"/>
    <property type="evidence" value="ECO:0007669"/>
    <property type="project" value="UniProtKB-EC"/>
</dbReference>
<feature type="transmembrane region" description="Helical" evidence="13">
    <location>
        <begin position="307"/>
        <end position="325"/>
    </location>
</feature>
<comment type="function">
    <text evidence="9">Catalyzes the reversible hydration of carbon dioxide to form bicarbonate.</text>
</comment>
<evidence type="ECO:0000256" key="2">
    <source>
        <dbReference type="ARBA" id="ARBA00006217"/>
    </source>
</evidence>
<accession>A0A327ZCS6</accession>
<dbReference type="EMBL" id="QLMJ01000005">
    <property type="protein sequence ID" value="RAK38196.1"/>
    <property type="molecule type" value="Genomic_DNA"/>
</dbReference>
<protein>
    <recommendedName>
        <fullName evidence="3">carbonic anhydrase</fullName>
        <ecNumber evidence="3">4.2.1.1</ecNumber>
    </recommendedName>
</protein>
<evidence type="ECO:0000313" key="15">
    <source>
        <dbReference type="EMBL" id="RAK38196.1"/>
    </source>
</evidence>
<feature type="domain" description="SLC26A/SulP transporter" evidence="14">
    <location>
        <begin position="8"/>
        <end position="358"/>
    </location>
</feature>
<evidence type="ECO:0000256" key="3">
    <source>
        <dbReference type="ARBA" id="ARBA00012925"/>
    </source>
</evidence>
<feature type="transmembrane region" description="Helical" evidence="13">
    <location>
        <begin position="106"/>
        <end position="135"/>
    </location>
</feature>
<keyword evidence="7 13" id="KW-0472">Membrane</keyword>